<dbReference type="EMBL" id="MK072269">
    <property type="protein sequence ID" value="AYV81314.1"/>
    <property type="molecule type" value="Genomic_DNA"/>
</dbReference>
<evidence type="ECO:0000313" key="1">
    <source>
        <dbReference type="EMBL" id="AYV81314.1"/>
    </source>
</evidence>
<name>A0A3G5A4A7_9VIRU</name>
<proteinExistence type="predicted"/>
<reference evidence="1" key="1">
    <citation type="submission" date="2018-10" db="EMBL/GenBank/DDBJ databases">
        <title>Hidden diversity of soil giant viruses.</title>
        <authorList>
            <person name="Schulz F."/>
            <person name="Alteio L."/>
            <person name="Goudeau D."/>
            <person name="Ryan E.M."/>
            <person name="Malmstrom R.R."/>
            <person name="Blanchard J."/>
            <person name="Woyke T."/>
        </authorList>
    </citation>
    <scope>NUCLEOTIDE SEQUENCE</scope>
    <source>
        <strain evidence="1">HAV1</strain>
    </source>
</reference>
<accession>A0A3G5A4A7</accession>
<sequence length="131" mass="14606">MPVYKCNNNNNIPYSEYMGKCNINCPTGSDPGVAFLKLEGDLPAFSKGQIIAKTIRGEGPPITLHGLITENTEASITLEKITFDAQVSVTPFPPVVHVDREGDEYYYDNFENSIVITQHGVIRGTFEVYYR</sequence>
<gene>
    <name evidence="1" type="ORF">Harvfovirus27_3</name>
</gene>
<protein>
    <submittedName>
        <fullName evidence="1">Uncharacterized protein</fullName>
    </submittedName>
</protein>
<organism evidence="1">
    <name type="scientific">Harvfovirus sp</name>
    <dbReference type="NCBI Taxonomy" id="2487768"/>
    <lineage>
        <taxon>Viruses</taxon>
        <taxon>Varidnaviria</taxon>
        <taxon>Bamfordvirae</taxon>
        <taxon>Nucleocytoviricota</taxon>
        <taxon>Megaviricetes</taxon>
        <taxon>Imitervirales</taxon>
        <taxon>Mimiviridae</taxon>
        <taxon>Klosneuvirinae</taxon>
    </lineage>
</organism>